<dbReference type="EMBL" id="JAYKXN010000001">
    <property type="protein sequence ID" value="KAK7320130.1"/>
    <property type="molecule type" value="Genomic_DNA"/>
</dbReference>
<proteinExistence type="predicted"/>
<gene>
    <name evidence="1" type="ORF">RJT34_04864</name>
</gene>
<name>A0AAN9KM27_CLITE</name>
<organism evidence="1 2">
    <name type="scientific">Clitoria ternatea</name>
    <name type="common">Butterfly pea</name>
    <dbReference type="NCBI Taxonomy" id="43366"/>
    <lineage>
        <taxon>Eukaryota</taxon>
        <taxon>Viridiplantae</taxon>
        <taxon>Streptophyta</taxon>
        <taxon>Embryophyta</taxon>
        <taxon>Tracheophyta</taxon>
        <taxon>Spermatophyta</taxon>
        <taxon>Magnoliopsida</taxon>
        <taxon>eudicotyledons</taxon>
        <taxon>Gunneridae</taxon>
        <taxon>Pentapetalae</taxon>
        <taxon>rosids</taxon>
        <taxon>fabids</taxon>
        <taxon>Fabales</taxon>
        <taxon>Fabaceae</taxon>
        <taxon>Papilionoideae</taxon>
        <taxon>50 kb inversion clade</taxon>
        <taxon>NPAAA clade</taxon>
        <taxon>indigoferoid/millettioid clade</taxon>
        <taxon>Phaseoleae</taxon>
        <taxon>Clitoria</taxon>
    </lineage>
</organism>
<protein>
    <submittedName>
        <fullName evidence="1">Uncharacterized protein</fullName>
    </submittedName>
</protein>
<accession>A0AAN9KM27</accession>
<dbReference type="AlphaFoldDB" id="A0AAN9KM27"/>
<comment type="caution">
    <text evidence="1">The sequence shown here is derived from an EMBL/GenBank/DDBJ whole genome shotgun (WGS) entry which is preliminary data.</text>
</comment>
<sequence>MEVVKDVESELKGGYDGSWQQWFAFIAMVKRGNVRNENGGGSTLLLNPEIALFSADPEDMGKNLPTFSLLHYKTPAFAIQ</sequence>
<evidence type="ECO:0000313" key="2">
    <source>
        <dbReference type="Proteomes" id="UP001359559"/>
    </source>
</evidence>
<keyword evidence="2" id="KW-1185">Reference proteome</keyword>
<reference evidence="1 2" key="1">
    <citation type="submission" date="2024-01" db="EMBL/GenBank/DDBJ databases">
        <title>The genomes of 5 underutilized Papilionoideae crops provide insights into root nodulation and disease resistance.</title>
        <authorList>
            <person name="Yuan L."/>
        </authorList>
    </citation>
    <scope>NUCLEOTIDE SEQUENCE [LARGE SCALE GENOMIC DNA]</scope>
    <source>
        <strain evidence="1">LY-2023</strain>
        <tissue evidence="1">Leaf</tissue>
    </source>
</reference>
<dbReference type="Proteomes" id="UP001359559">
    <property type="component" value="Unassembled WGS sequence"/>
</dbReference>
<evidence type="ECO:0000313" key="1">
    <source>
        <dbReference type="EMBL" id="KAK7320130.1"/>
    </source>
</evidence>